<dbReference type="EMBL" id="CP109495">
    <property type="protein sequence ID" value="WUX50090.1"/>
    <property type="molecule type" value="Genomic_DNA"/>
</dbReference>
<organism evidence="2 3">
    <name type="scientific">Streptomyces niveus</name>
    <name type="common">Streptomyces spheroides</name>
    <dbReference type="NCBI Taxonomy" id="193462"/>
    <lineage>
        <taxon>Bacteria</taxon>
        <taxon>Bacillati</taxon>
        <taxon>Actinomycetota</taxon>
        <taxon>Actinomycetes</taxon>
        <taxon>Kitasatosporales</taxon>
        <taxon>Streptomycetaceae</taxon>
        <taxon>Streptomyces</taxon>
    </lineage>
</organism>
<name>A0ABZ1ZYI3_STRNV</name>
<reference evidence="2" key="1">
    <citation type="submission" date="2022-10" db="EMBL/GenBank/DDBJ databases">
        <title>The complete genomes of actinobacterial strains from the NBC collection.</title>
        <authorList>
            <person name="Joergensen T.S."/>
            <person name="Alvarez Arevalo M."/>
            <person name="Sterndorff E.B."/>
            <person name="Faurdal D."/>
            <person name="Vuksanovic O."/>
            <person name="Mourched A.-S."/>
            <person name="Charusanti P."/>
            <person name="Shaw S."/>
            <person name="Blin K."/>
            <person name="Weber T."/>
        </authorList>
    </citation>
    <scope>NUCLEOTIDE SEQUENCE</scope>
    <source>
        <strain evidence="2">NBC_01432</strain>
    </source>
</reference>
<dbReference type="Pfam" id="PF07812">
    <property type="entry name" value="TfuA"/>
    <property type="match status" value="1"/>
</dbReference>
<dbReference type="RefSeq" id="WP_329073630.1">
    <property type="nucleotide sequence ID" value="NZ_CP109495.1"/>
</dbReference>
<accession>A0ABZ1ZYI3</accession>
<evidence type="ECO:0000313" key="2">
    <source>
        <dbReference type="EMBL" id="WUX50090.1"/>
    </source>
</evidence>
<sequence>MSVHVFAGPTIPTARVSELLPDAQVHPPVRHGDLLRLQLAPGDTVLIIDGLWHQSTPVRHKEVLMLLVEGIAVVGAASMGALRAAELEPFGMLGIGAVFRAYRDGDLDADDEVAVVQGPDGQALSHALVNLRTALHRAADGGQITTAEAHALVELARDLPYPRRTWRALARAADGTGLREAYGRANAWRLTHPWDQKREDVEEALHVLALRTPAPGDTSGWCHEPWRTSFVRYWEAAHRTTPGRTVPFLAHLTHQQLYDMEFGARWRRRVLARITETSTARESSGAGEAAVGTATEAGLIPSGLSPGQLAHWLTPSERHTLKEREMMARVMVRSARLDGAWTIWPTSLQDAGDLINPELPTATAVEEAFRLNAATEAANPMHSTAHLAPGRIAAHLLDCWQLAPDADESVRDCAARDRAFRDFAGAVEATRPFYLGAVANSSAGKTGDGASVSART</sequence>
<evidence type="ECO:0000313" key="3">
    <source>
        <dbReference type="Proteomes" id="UP001432209"/>
    </source>
</evidence>
<protein>
    <submittedName>
        <fullName evidence="2">TfuA-like protein</fullName>
    </submittedName>
</protein>
<evidence type="ECO:0000259" key="1">
    <source>
        <dbReference type="Pfam" id="PF07812"/>
    </source>
</evidence>
<keyword evidence="3" id="KW-1185">Reference proteome</keyword>
<dbReference type="InterPro" id="IPR012924">
    <property type="entry name" value="TfuA_core"/>
</dbReference>
<feature type="domain" description="TfuA-like core" evidence="1">
    <location>
        <begin position="49"/>
        <end position="165"/>
    </location>
</feature>
<gene>
    <name evidence="2" type="ORF">OG442_00065</name>
</gene>
<proteinExistence type="predicted"/>
<dbReference type="Proteomes" id="UP001432209">
    <property type="component" value="Chromosome"/>
</dbReference>